<keyword evidence="7" id="KW-0269">Exonuclease</keyword>
<name>A0A139A524_GONPJ</name>
<dbReference type="GO" id="GO:0003676">
    <property type="term" value="F:nucleic acid binding"/>
    <property type="evidence" value="ECO:0007669"/>
    <property type="project" value="InterPro"/>
</dbReference>
<accession>A0A139A524</accession>
<keyword evidence="6" id="KW-0378">Hydrolase</keyword>
<organism evidence="11 12">
    <name type="scientific">Gonapodya prolifera (strain JEL478)</name>
    <name type="common">Monoblepharis prolifera</name>
    <dbReference type="NCBI Taxonomy" id="1344416"/>
    <lineage>
        <taxon>Eukaryota</taxon>
        <taxon>Fungi</taxon>
        <taxon>Fungi incertae sedis</taxon>
        <taxon>Chytridiomycota</taxon>
        <taxon>Chytridiomycota incertae sedis</taxon>
        <taxon>Monoblepharidomycetes</taxon>
        <taxon>Monoblepharidales</taxon>
        <taxon>Gonapodyaceae</taxon>
        <taxon>Gonapodya</taxon>
    </lineage>
</organism>
<dbReference type="InterPro" id="IPR013520">
    <property type="entry name" value="Ribonucl_H"/>
</dbReference>
<reference evidence="11 12" key="1">
    <citation type="journal article" date="2015" name="Genome Biol. Evol.">
        <title>Phylogenomic analyses indicate that early fungi evolved digesting cell walls of algal ancestors of land plants.</title>
        <authorList>
            <person name="Chang Y."/>
            <person name="Wang S."/>
            <person name="Sekimoto S."/>
            <person name="Aerts A.L."/>
            <person name="Choi C."/>
            <person name="Clum A."/>
            <person name="LaButti K.M."/>
            <person name="Lindquist E.A."/>
            <person name="Yee Ngan C."/>
            <person name="Ohm R.A."/>
            <person name="Salamov A.A."/>
            <person name="Grigoriev I.V."/>
            <person name="Spatafora J.W."/>
            <person name="Berbee M.L."/>
        </authorList>
    </citation>
    <scope>NUCLEOTIDE SEQUENCE [LARGE SCALE GENOMIC DNA]</scope>
    <source>
        <strain evidence="11 12">JEL478</strain>
    </source>
</reference>
<dbReference type="OrthoDB" id="8191639at2759"/>
<dbReference type="SMART" id="SM00479">
    <property type="entry name" value="EXOIII"/>
    <property type="match status" value="1"/>
</dbReference>
<dbReference type="Pfam" id="PF00929">
    <property type="entry name" value="RNase_T"/>
    <property type="match status" value="1"/>
</dbReference>
<evidence type="ECO:0000256" key="5">
    <source>
        <dbReference type="ARBA" id="ARBA00022722"/>
    </source>
</evidence>
<comment type="subcellular location">
    <subcellularLocation>
        <location evidence="1">Nucleus</location>
    </subcellularLocation>
</comment>
<dbReference type="OMA" id="NWPCALP"/>
<dbReference type="EMBL" id="KQ965794">
    <property type="protein sequence ID" value="KXS11890.1"/>
    <property type="molecule type" value="Genomic_DNA"/>
</dbReference>
<protein>
    <recommendedName>
        <fullName evidence="3">RNA exonuclease 4</fullName>
    </recommendedName>
</protein>
<evidence type="ECO:0000256" key="4">
    <source>
        <dbReference type="ARBA" id="ARBA00022552"/>
    </source>
</evidence>
<keyword evidence="12" id="KW-1185">Reference proteome</keyword>
<evidence type="ECO:0000256" key="1">
    <source>
        <dbReference type="ARBA" id="ARBA00004123"/>
    </source>
</evidence>
<dbReference type="SUPFAM" id="SSF53098">
    <property type="entry name" value="Ribonuclease H-like"/>
    <property type="match status" value="1"/>
</dbReference>
<comment type="function">
    <text evidence="9">Exoribonuclease involved in ribosome biosynthesis. Involved in the processing of ITS1, the internal transcribed spacer localized between the 18S and 5.8S rRNAs.</text>
</comment>
<dbReference type="GO" id="GO:0006364">
    <property type="term" value="P:rRNA processing"/>
    <property type="evidence" value="ECO:0007669"/>
    <property type="project" value="UniProtKB-KW"/>
</dbReference>
<dbReference type="CDD" id="cd06144">
    <property type="entry name" value="REX4_like"/>
    <property type="match status" value="1"/>
</dbReference>
<dbReference type="AlphaFoldDB" id="A0A139A524"/>
<evidence type="ECO:0000256" key="2">
    <source>
        <dbReference type="ARBA" id="ARBA00010489"/>
    </source>
</evidence>
<dbReference type="InterPro" id="IPR012337">
    <property type="entry name" value="RNaseH-like_sf"/>
</dbReference>
<feature type="domain" description="Exonuclease" evidence="10">
    <location>
        <begin position="18"/>
        <end position="179"/>
    </location>
</feature>
<evidence type="ECO:0000313" key="11">
    <source>
        <dbReference type="EMBL" id="KXS11890.1"/>
    </source>
</evidence>
<proteinExistence type="inferred from homology"/>
<dbReference type="Proteomes" id="UP000070544">
    <property type="component" value="Unassembled WGS sequence"/>
</dbReference>
<comment type="similarity">
    <text evidence="2">Belongs to the REXO4 family.</text>
</comment>
<evidence type="ECO:0000313" key="12">
    <source>
        <dbReference type="Proteomes" id="UP000070544"/>
    </source>
</evidence>
<dbReference type="STRING" id="1344416.A0A139A524"/>
<dbReference type="Gene3D" id="3.30.420.10">
    <property type="entry name" value="Ribonuclease H-like superfamily/Ribonuclease H"/>
    <property type="match status" value="1"/>
</dbReference>
<dbReference type="PANTHER" id="PTHR12801:SF45">
    <property type="entry name" value="RNA EXONUCLEASE 4"/>
    <property type="match status" value="1"/>
</dbReference>
<keyword evidence="8" id="KW-0539">Nucleus</keyword>
<evidence type="ECO:0000256" key="3">
    <source>
        <dbReference type="ARBA" id="ARBA00016937"/>
    </source>
</evidence>
<dbReference type="FunFam" id="3.30.420.10:FF:000007">
    <property type="entry name" value="Interferon-stimulated exonuclease gene 20"/>
    <property type="match status" value="1"/>
</dbReference>
<evidence type="ECO:0000256" key="9">
    <source>
        <dbReference type="ARBA" id="ARBA00025599"/>
    </source>
</evidence>
<sequence length="186" mass="21099">MWFSSRRAHLYVSVRIGKYIAIDCEMVGVGPDGSQSVLARVSLVNFHGYTLLDEFVKASEEVTDYRTEVSGITPKLLENAKAFKDVQKTVAELLADHVLVGHSLRNDLDCLLLSHPHRDIRDTSRFAPFRKLAKGRSPALRRLAKDILGLEIQTGQHSSVEDARVAMLLYRRFKKDWDDFANSKTR</sequence>
<dbReference type="GO" id="GO:0000027">
    <property type="term" value="P:ribosomal large subunit assembly"/>
    <property type="evidence" value="ECO:0007669"/>
    <property type="project" value="TreeGrafter"/>
</dbReference>
<dbReference type="GO" id="GO:0005634">
    <property type="term" value="C:nucleus"/>
    <property type="evidence" value="ECO:0007669"/>
    <property type="project" value="UniProtKB-SubCell"/>
</dbReference>
<evidence type="ECO:0000256" key="6">
    <source>
        <dbReference type="ARBA" id="ARBA00022801"/>
    </source>
</evidence>
<dbReference type="InterPro" id="IPR036397">
    <property type="entry name" value="RNaseH_sf"/>
</dbReference>
<evidence type="ECO:0000256" key="8">
    <source>
        <dbReference type="ARBA" id="ARBA00023242"/>
    </source>
</evidence>
<dbReference type="PANTHER" id="PTHR12801">
    <property type="entry name" value="RNA EXONUCLEASE REXO1 / RECO3 FAMILY MEMBER-RELATED"/>
    <property type="match status" value="1"/>
</dbReference>
<dbReference type="GO" id="GO:0008408">
    <property type="term" value="F:3'-5' exonuclease activity"/>
    <property type="evidence" value="ECO:0007669"/>
    <property type="project" value="InterPro"/>
</dbReference>
<evidence type="ECO:0000256" key="7">
    <source>
        <dbReference type="ARBA" id="ARBA00022839"/>
    </source>
</evidence>
<keyword evidence="5" id="KW-0540">Nuclease</keyword>
<evidence type="ECO:0000259" key="10">
    <source>
        <dbReference type="SMART" id="SM00479"/>
    </source>
</evidence>
<dbReference type="InterPro" id="IPR047021">
    <property type="entry name" value="REXO1/3/4-like"/>
</dbReference>
<gene>
    <name evidence="11" type="ORF">M427DRAFT_101808</name>
</gene>
<dbReference type="InterPro" id="IPR037431">
    <property type="entry name" value="REX4_DEDDh_dom"/>
</dbReference>
<keyword evidence="4" id="KW-0698">rRNA processing</keyword>